<accession>A0ABY4SJK2</accession>
<reference evidence="2" key="1">
    <citation type="submission" date="2022-05" db="EMBL/GenBank/DDBJ databases">
        <title>An RpoN-dependent PEP-CTERM gene is involved in floc formation of an Aquincola tertiaricarbonis strain.</title>
        <authorList>
            <person name="Qiu D."/>
            <person name="Xia M."/>
        </authorList>
    </citation>
    <scope>NUCLEOTIDE SEQUENCE</scope>
    <source>
        <strain evidence="2">RN12</strain>
    </source>
</reference>
<dbReference type="GO" id="GO:0004519">
    <property type="term" value="F:endonuclease activity"/>
    <property type="evidence" value="ECO:0007669"/>
    <property type="project" value="UniProtKB-KW"/>
</dbReference>
<evidence type="ECO:0000313" key="2">
    <source>
        <dbReference type="EMBL" id="URI11354.1"/>
    </source>
</evidence>
<keyword evidence="3" id="KW-1185">Reference proteome</keyword>
<gene>
    <name evidence="2" type="ORF">MW290_20615</name>
</gene>
<dbReference type="PANTHER" id="PTHR14859">
    <property type="entry name" value="CALCOFLUOR WHITE HYPERSENSITIVE PROTEIN PRECURSOR"/>
    <property type="match status" value="1"/>
</dbReference>
<proteinExistence type="predicted"/>
<protein>
    <submittedName>
        <fullName evidence="2">Endonuclease/exonuclease/phosphatase family protein</fullName>
    </submittedName>
</protein>
<sequence>MSALAEAPADQAPGTATQAVTTRVLTVNTHKGFTFFNRKFILHELREAVRNVSADVVFLQEVLGTHTRHSTRWAGWPEAPHYEFLADEIWPEFAYGRNAVYPHGHHGNAVLSKYPIEHYENLDVSIAGPEKRGLLHCVLKLTDGRRLHAICVHLGLQERHRVKQLQLLCQMMHKRIPDDAPVVVAGDFNDWRVRAHGILARAGLREVYAHATGASARSFPAAFPMLQLDRIYVRNARVHAPIILPKKPWNHLSDHAPLAAEIAV</sequence>
<dbReference type="InterPro" id="IPR036691">
    <property type="entry name" value="Endo/exonu/phosph_ase_sf"/>
</dbReference>
<keyword evidence="2" id="KW-0540">Nuclease</keyword>
<dbReference type="Proteomes" id="UP001056201">
    <property type="component" value="Chromosome 2"/>
</dbReference>
<dbReference type="RefSeq" id="WP_250199550.1">
    <property type="nucleotide sequence ID" value="NZ_CP097636.1"/>
</dbReference>
<evidence type="ECO:0000313" key="3">
    <source>
        <dbReference type="Proteomes" id="UP001056201"/>
    </source>
</evidence>
<organism evidence="2 3">
    <name type="scientific">Aquincola tertiaricarbonis</name>
    <dbReference type="NCBI Taxonomy" id="391953"/>
    <lineage>
        <taxon>Bacteria</taxon>
        <taxon>Pseudomonadati</taxon>
        <taxon>Pseudomonadota</taxon>
        <taxon>Betaproteobacteria</taxon>
        <taxon>Burkholderiales</taxon>
        <taxon>Sphaerotilaceae</taxon>
        <taxon>Aquincola</taxon>
    </lineage>
</organism>
<evidence type="ECO:0000259" key="1">
    <source>
        <dbReference type="Pfam" id="PF03372"/>
    </source>
</evidence>
<name>A0ABY4SJK2_AQUTE</name>
<keyword evidence="2" id="KW-0255">Endonuclease</keyword>
<dbReference type="Gene3D" id="3.60.10.10">
    <property type="entry name" value="Endonuclease/exonuclease/phosphatase"/>
    <property type="match status" value="1"/>
</dbReference>
<keyword evidence="2" id="KW-0378">Hydrolase</keyword>
<dbReference type="EMBL" id="CP097636">
    <property type="protein sequence ID" value="URI11354.1"/>
    <property type="molecule type" value="Genomic_DNA"/>
</dbReference>
<dbReference type="PANTHER" id="PTHR14859:SF1">
    <property type="entry name" value="PGAP2-INTERACTING PROTEIN"/>
    <property type="match status" value="1"/>
</dbReference>
<dbReference type="SUPFAM" id="SSF56219">
    <property type="entry name" value="DNase I-like"/>
    <property type="match status" value="1"/>
</dbReference>
<dbReference type="InterPro" id="IPR051916">
    <property type="entry name" value="GPI-anchor_lipid_remodeler"/>
</dbReference>
<feature type="domain" description="Endonuclease/exonuclease/phosphatase" evidence="1">
    <location>
        <begin position="44"/>
        <end position="255"/>
    </location>
</feature>
<dbReference type="InterPro" id="IPR005135">
    <property type="entry name" value="Endo/exonuclease/phosphatase"/>
</dbReference>
<dbReference type="Pfam" id="PF03372">
    <property type="entry name" value="Exo_endo_phos"/>
    <property type="match status" value="1"/>
</dbReference>